<accession>A0ABQ5F953</accession>
<sequence>MDKAEITRKPSKTGKHGHGKRKSTKEAGKSSQSVDIAKISIKRLKPGKHGHGNERAHKELFLSFEREENHARSDPRSLEE</sequence>
<reference evidence="2" key="2">
    <citation type="submission" date="2022-01" db="EMBL/GenBank/DDBJ databases">
        <authorList>
            <person name="Yamashiro T."/>
            <person name="Shiraishi A."/>
            <person name="Satake H."/>
            <person name="Nakayama K."/>
        </authorList>
    </citation>
    <scope>NUCLEOTIDE SEQUENCE</scope>
</reference>
<feature type="region of interest" description="Disordered" evidence="1">
    <location>
        <begin position="1"/>
        <end position="80"/>
    </location>
</feature>
<comment type="caution">
    <text evidence="2">The sequence shown here is derived from an EMBL/GenBank/DDBJ whole genome shotgun (WGS) entry which is preliminary data.</text>
</comment>
<proteinExistence type="predicted"/>
<keyword evidence="3" id="KW-1185">Reference proteome</keyword>
<evidence type="ECO:0000313" key="3">
    <source>
        <dbReference type="Proteomes" id="UP001151760"/>
    </source>
</evidence>
<feature type="compositionally biased region" description="Basic residues" evidence="1">
    <location>
        <begin position="9"/>
        <end position="23"/>
    </location>
</feature>
<evidence type="ECO:0000256" key="1">
    <source>
        <dbReference type="SAM" id="MobiDB-lite"/>
    </source>
</evidence>
<gene>
    <name evidence="2" type="ORF">Tco_1002978</name>
</gene>
<name>A0ABQ5F953_9ASTR</name>
<feature type="non-terminal residue" evidence="2">
    <location>
        <position position="1"/>
    </location>
</feature>
<organism evidence="2 3">
    <name type="scientific">Tanacetum coccineum</name>
    <dbReference type="NCBI Taxonomy" id="301880"/>
    <lineage>
        <taxon>Eukaryota</taxon>
        <taxon>Viridiplantae</taxon>
        <taxon>Streptophyta</taxon>
        <taxon>Embryophyta</taxon>
        <taxon>Tracheophyta</taxon>
        <taxon>Spermatophyta</taxon>
        <taxon>Magnoliopsida</taxon>
        <taxon>eudicotyledons</taxon>
        <taxon>Gunneridae</taxon>
        <taxon>Pentapetalae</taxon>
        <taxon>asterids</taxon>
        <taxon>campanulids</taxon>
        <taxon>Asterales</taxon>
        <taxon>Asteraceae</taxon>
        <taxon>Asteroideae</taxon>
        <taxon>Anthemideae</taxon>
        <taxon>Anthemidinae</taxon>
        <taxon>Tanacetum</taxon>
    </lineage>
</organism>
<reference evidence="2" key="1">
    <citation type="journal article" date="2022" name="Int. J. Mol. Sci.">
        <title>Draft Genome of Tanacetum Coccineum: Genomic Comparison of Closely Related Tanacetum-Family Plants.</title>
        <authorList>
            <person name="Yamashiro T."/>
            <person name="Shiraishi A."/>
            <person name="Nakayama K."/>
            <person name="Satake H."/>
        </authorList>
    </citation>
    <scope>NUCLEOTIDE SEQUENCE</scope>
</reference>
<dbReference type="EMBL" id="BQNB010017111">
    <property type="protein sequence ID" value="GJT59445.1"/>
    <property type="molecule type" value="Genomic_DNA"/>
</dbReference>
<feature type="compositionally biased region" description="Basic and acidic residues" evidence="1">
    <location>
        <begin position="51"/>
        <end position="80"/>
    </location>
</feature>
<dbReference type="Proteomes" id="UP001151760">
    <property type="component" value="Unassembled WGS sequence"/>
</dbReference>
<feature type="compositionally biased region" description="Basic residues" evidence="1">
    <location>
        <begin position="40"/>
        <end position="50"/>
    </location>
</feature>
<evidence type="ECO:0000313" key="2">
    <source>
        <dbReference type="EMBL" id="GJT59445.1"/>
    </source>
</evidence>
<protein>
    <submittedName>
        <fullName evidence="2">Uncharacterized protein</fullName>
    </submittedName>
</protein>